<feature type="transmembrane region" description="Helical" evidence="1">
    <location>
        <begin position="91"/>
        <end position="110"/>
    </location>
</feature>
<comment type="caution">
    <text evidence="2">The sequence shown here is derived from an EMBL/GenBank/DDBJ whole genome shotgun (WGS) entry which is preliminary data.</text>
</comment>
<dbReference type="InterPro" id="IPR058965">
    <property type="entry name" value="SOI/HabA-like"/>
</dbReference>
<evidence type="ECO:0000256" key="1">
    <source>
        <dbReference type="SAM" id="Phobius"/>
    </source>
</evidence>
<keyword evidence="1" id="KW-1133">Transmembrane helix</keyword>
<reference evidence="2 3" key="1">
    <citation type="submission" date="2013-03" db="EMBL/GenBank/DDBJ databases">
        <title>The Genome Sequence of Capronia coronata CBS 617.96.</title>
        <authorList>
            <consortium name="The Broad Institute Genomics Platform"/>
            <person name="Cuomo C."/>
            <person name="de Hoog S."/>
            <person name="Gorbushina A."/>
            <person name="Walker B."/>
            <person name="Young S.K."/>
            <person name="Zeng Q."/>
            <person name="Gargeya S."/>
            <person name="Fitzgerald M."/>
            <person name="Haas B."/>
            <person name="Abouelleil A."/>
            <person name="Allen A.W."/>
            <person name="Alvarado L."/>
            <person name="Arachchi H.M."/>
            <person name="Berlin A.M."/>
            <person name="Chapman S.B."/>
            <person name="Gainer-Dewar J."/>
            <person name="Goldberg J."/>
            <person name="Griggs A."/>
            <person name="Gujja S."/>
            <person name="Hansen M."/>
            <person name="Howarth C."/>
            <person name="Imamovic A."/>
            <person name="Ireland A."/>
            <person name="Larimer J."/>
            <person name="McCowan C."/>
            <person name="Murphy C."/>
            <person name="Pearson M."/>
            <person name="Poon T.W."/>
            <person name="Priest M."/>
            <person name="Roberts A."/>
            <person name="Saif S."/>
            <person name="Shea T."/>
            <person name="Sisk P."/>
            <person name="Sykes S."/>
            <person name="Wortman J."/>
            <person name="Nusbaum C."/>
            <person name="Birren B."/>
        </authorList>
    </citation>
    <scope>NUCLEOTIDE SEQUENCE [LARGE SCALE GENOMIC DNA]</scope>
    <source>
        <strain evidence="2 3">CBS 617.96</strain>
    </source>
</reference>
<name>W9XEL9_9EURO</name>
<accession>W9XEL9</accession>
<feature type="transmembrane region" description="Helical" evidence="1">
    <location>
        <begin position="130"/>
        <end position="155"/>
    </location>
</feature>
<dbReference type="NCBIfam" id="NF045734">
    <property type="entry name" value="StyOxIsoStyC"/>
    <property type="match status" value="1"/>
</dbReference>
<keyword evidence="1" id="KW-0812">Transmembrane</keyword>
<feature type="transmembrane region" description="Helical" evidence="1">
    <location>
        <begin position="21"/>
        <end position="42"/>
    </location>
</feature>
<dbReference type="InterPro" id="IPR054803">
    <property type="entry name" value="StyOxIsoStyC"/>
</dbReference>
<evidence type="ECO:0008006" key="4">
    <source>
        <dbReference type="Google" id="ProtNLM"/>
    </source>
</evidence>
<gene>
    <name evidence="2" type="ORF">A1O1_09080</name>
</gene>
<dbReference type="eggNOG" id="ENOG502SRUV">
    <property type="taxonomic scope" value="Eukaryota"/>
</dbReference>
<dbReference type="RefSeq" id="XP_007728126.1">
    <property type="nucleotide sequence ID" value="XM_007729936.1"/>
</dbReference>
<dbReference type="GeneID" id="19163925"/>
<dbReference type="AlphaFoldDB" id="W9XEL9"/>
<keyword evidence="1" id="KW-0472">Membrane</keyword>
<keyword evidence="3" id="KW-1185">Reference proteome</keyword>
<dbReference type="OrthoDB" id="4145459at2759"/>
<proteinExistence type="predicted"/>
<dbReference type="Pfam" id="PF26512">
    <property type="entry name" value="SOI"/>
    <property type="match status" value="1"/>
</dbReference>
<evidence type="ECO:0000313" key="3">
    <source>
        <dbReference type="Proteomes" id="UP000019484"/>
    </source>
</evidence>
<sequence>MVSPTQAVLRRKMIGHGAWMILSSLVGGLGLWCFLLGGFEVIPGRVVRFGLPGSEAGWVRCHTGPVANGFMVIVTALGIPYLDLPESKAEWLGWIVMMDGWSNVGFYFFGNLSPNRGLAFGRSRLGPSNVFSFLALFPAYLFGVLAMGAFTMLGYHALFGPKNSKEASSKAI</sequence>
<dbReference type="Proteomes" id="UP000019484">
    <property type="component" value="Unassembled WGS sequence"/>
</dbReference>
<protein>
    <recommendedName>
        <fullName evidence="4">Styrene-oxide isomerase</fullName>
    </recommendedName>
</protein>
<dbReference type="HOGENOM" id="CLU_119150_1_0_1"/>
<dbReference type="EMBL" id="AMWN01000011">
    <property type="protein sequence ID" value="EXJ78678.1"/>
    <property type="molecule type" value="Genomic_DNA"/>
</dbReference>
<organism evidence="2 3">
    <name type="scientific">Capronia coronata CBS 617.96</name>
    <dbReference type="NCBI Taxonomy" id="1182541"/>
    <lineage>
        <taxon>Eukaryota</taxon>
        <taxon>Fungi</taxon>
        <taxon>Dikarya</taxon>
        <taxon>Ascomycota</taxon>
        <taxon>Pezizomycotina</taxon>
        <taxon>Eurotiomycetes</taxon>
        <taxon>Chaetothyriomycetidae</taxon>
        <taxon>Chaetothyriales</taxon>
        <taxon>Herpotrichiellaceae</taxon>
        <taxon>Capronia</taxon>
    </lineage>
</organism>
<evidence type="ECO:0000313" key="2">
    <source>
        <dbReference type="EMBL" id="EXJ78678.1"/>
    </source>
</evidence>